<sequence length="324" mass="34803">MEAWRGLCLAMVIIMVTGRGEAQLKKNFYQSSCPNVESIVRQAVLAKLNETPITIPATLRLILHDCFVLGCDASIMISSPNGDAERDAQDNLSLAGDGFDTVIKSKAAVEAVCPGVVSCADILVIAARDVVFLAGGPSFKVELGRLDGLISQASLVSGNLPEPFFSLSQLTAIFAKNNLSQSEMIALSGAHTVGVSHCGRFANRLYNFSSSSPVDPSLNPNYAQELMQDCPQNAVSDNVVVLDPVTPQIFDNAYYQNLVQGKGLLTSDEVLFTNSASKRLVKNFAHNPRNFNLAFVRALRQLGRAGVKTGSQGEIRKDCTAFNS</sequence>
<dbReference type="EC" id="1.11.1.7" evidence="4 19"/>
<evidence type="ECO:0000256" key="1">
    <source>
        <dbReference type="ARBA" id="ARBA00000189"/>
    </source>
</evidence>
<evidence type="ECO:0000256" key="15">
    <source>
        <dbReference type="PIRSR" id="PIRSR600823-2"/>
    </source>
</evidence>
<evidence type="ECO:0000256" key="9">
    <source>
        <dbReference type="ARBA" id="ARBA00022837"/>
    </source>
</evidence>
<evidence type="ECO:0000256" key="12">
    <source>
        <dbReference type="ARBA" id="ARBA00023157"/>
    </source>
</evidence>
<comment type="subcellular location">
    <subcellularLocation>
        <location evidence="19">Secreted</location>
    </subcellularLocation>
</comment>
<dbReference type="GO" id="GO:0020037">
    <property type="term" value="F:heme binding"/>
    <property type="evidence" value="ECO:0007669"/>
    <property type="project" value="UniProtKB-UniRule"/>
</dbReference>
<keyword evidence="7 19" id="KW-0349">Heme</keyword>
<keyword evidence="11 16" id="KW-0408">Iron</keyword>
<comment type="caution">
    <text evidence="21">The sequence shown here is derived from an EMBL/GenBank/DDBJ whole genome shotgun (WGS) entry which is preliminary data.</text>
</comment>
<dbReference type="PANTHER" id="PTHR31517:SF51">
    <property type="entry name" value="PEROXIDASE 55"/>
    <property type="match status" value="1"/>
</dbReference>
<dbReference type="PRINTS" id="PR00458">
    <property type="entry name" value="PEROXIDASE"/>
</dbReference>
<feature type="binding site" evidence="16">
    <location>
        <position position="68"/>
    </location>
    <ligand>
        <name>Ca(2+)</name>
        <dbReference type="ChEBI" id="CHEBI:29108"/>
        <label>1</label>
    </ligand>
</feature>
<dbReference type="GO" id="GO:0046872">
    <property type="term" value="F:metal ion binding"/>
    <property type="evidence" value="ECO:0007669"/>
    <property type="project" value="UniProtKB-UniRule"/>
</dbReference>
<comment type="function">
    <text evidence="2">Removal of H(2)O(2), oxidation of toxic reductants, biosynthesis and degradation of lignin, suberization, auxin catabolism, response to environmental stresses such as wounding, pathogen attack and oxidative stress. These functions might be dependent on each isozyme/isoform in each plant tissue.</text>
</comment>
<feature type="disulfide bond" evidence="18">
    <location>
        <begin position="66"/>
        <end position="71"/>
    </location>
</feature>
<keyword evidence="9 16" id="KW-0106">Calcium</keyword>
<organism evidence="21 22">
    <name type="scientific">Rhododendron simsii</name>
    <name type="common">Sims's rhododendron</name>
    <dbReference type="NCBI Taxonomy" id="118357"/>
    <lineage>
        <taxon>Eukaryota</taxon>
        <taxon>Viridiplantae</taxon>
        <taxon>Streptophyta</taxon>
        <taxon>Embryophyta</taxon>
        <taxon>Tracheophyta</taxon>
        <taxon>Spermatophyta</taxon>
        <taxon>Magnoliopsida</taxon>
        <taxon>eudicotyledons</taxon>
        <taxon>Gunneridae</taxon>
        <taxon>Pentapetalae</taxon>
        <taxon>asterids</taxon>
        <taxon>Ericales</taxon>
        <taxon>Ericaceae</taxon>
        <taxon>Ericoideae</taxon>
        <taxon>Rhodoreae</taxon>
        <taxon>Rhododendron</taxon>
    </lineage>
</organism>
<dbReference type="Pfam" id="PF00141">
    <property type="entry name" value="peroxidase"/>
    <property type="match status" value="1"/>
</dbReference>
<feature type="disulfide bond" evidence="18">
    <location>
        <begin position="33"/>
        <end position="113"/>
    </location>
</feature>
<dbReference type="GO" id="GO:0042744">
    <property type="term" value="P:hydrogen peroxide catabolic process"/>
    <property type="evidence" value="ECO:0007669"/>
    <property type="project" value="UniProtKB-KW"/>
</dbReference>
<dbReference type="GO" id="GO:0006979">
    <property type="term" value="P:response to oxidative stress"/>
    <property type="evidence" value="ECO:0007669"/>
    <property type="project" value="UniProtKB-UniRule"/>
</dbReference>
<comment type="cofactor">
    <cofactor evidence="16 19">
        <name>Ca(2+)</name>
        <dbReference type="ChEBI" id="CHEBI:29108"/>
    </cofactor>
    <text evidence="16 19">Binds 2 calcium ions per subunit.</text>
</comment>
<keyword evidence="8 16" id="KW-0479">Metal-binding</keyword>
<dbReference type="InterPro" id="IPR019793">
    <property type="entry name" value="Peroxidases_heam-ligand_BS"/>
</dbReference>
<evidence type="ECO:0000256" key="8">
    <source>
        <dbReference type="ARBA" id="ARBA00022723"/>
    </source>
</evidence>
<gene>
    <name evidence="21" type="ORF">RHSIM_Rhsim10G0005800</name>
</gene>
<dbReference type="Gene3D" id="1.10.520.10">
    <property type="match status" value="1"/>
</dbReference>
<comment type="cofactor">
    <cofactor evidence="16 19">
        <name>heme b</name>
        <dbReference type="ChEBI" id="CHEBI:60344"/>
    </cofactor>
    <text evidence="16 19">Binds 1 heme b (iron(II)-protoporphyrin IX) group per subunit.</text>
</comment>
<dbReference type="InterPro" id="IPR000823">
    <property type="entry name" value="Peroxidase_pln"/>
</dbReference>
<feature type="binding site" description="axial binding residue" evidence="16">
    <location>
        <position position="191"/>
    </location>
    <ligand>
        <name>heme b</name>
        <dbReference type="ChEBI" id="CHEBI:60344"/>
    </ligand>
    <ligandPart>
        <name>Fe</name>
        <dbReference type="ChEBI" id="CHEBI:18248"/>
    </ligandPart>
</feature>
<feature type="binding site" evidence="16">
    <location>
        <position position="251"/>
    </location>
    <ligand>
        <name>Ca(2+)</name>
        <dbReference type="ChEBI" id="CHEBI:29108"/>
        <label>2</label>
    </ligand>
</feature>
<feature type="disulfide bond" evidence="18">
    <location>
        <begin position="119"/>
        <end position="319"/>
    </location>
</feature>
<evidence type="ECO:0000256" key="13">
    <source>
        <dbReference type="ARBA" id="ARBA00023324"/>
    </source>
</evidence>
<evidence type="ECO:0000313" key="21">
    <source>
        <dbReference type="EMBL" id="KAF7128889.1"/>
    </source>
</evidence>
<accession>A0A834G9X4</accession>
<evidence type="ECO:0000256" key="4">
    <source>
        <dbReference type="ARBA" id="ARBA00012313"/>
    </source>
</evidence>
<protein>
    <recommendedName>
        <fullName evidence="4 19">Peroxidase</fullName>
        <ecNumber evidence="4 19">1.11.1.7</ecNumber>
    </recommendedName>
</protein>
<feature type="binding site" evidence="16">
    <location>
        <position position="70"/>
    </location>
    <ligand>
        <name>Ca(2+)</name>
        <dbReference type="ChEBI" id="CHEBI:29108"/>
        <label>1</label>
    </ligand>
</feature>
<reference evidence="21" key="1">
    <citation type="submission" date="2019-11" db="EMBL/GenBank/DDBJ databases">
        <authorList>
            <person name="Liu Y."/>
            <person name="Hou J."/>
            <person name="Li T.-Q."/>
            <person name="Guan C.-H."/>
            <person name="Wu X."/>
            <person name="Wu H.-Z."/>
            <person name="Ling F."/>
            <person name="Zhang R."/>
            <person name="Shi X.-G."/>
            <person name="Ren J.-P."/>
            <person name="Chen E.-F."/>
            <person name="Sun J.-M."/>
        </authorList>
    </citation>
    <scope>NUCLEOTIDE SEQUENCE</scope>
    <source>
        <strain evidence="21">Adult_tree_wgs_1</strain>
        <tissue evidence="21">Leaves</tissue>
    </source>
</reference>
<evidence type="ECO:0000256" key="6">
    <source>
        <dbReference type="ARBA" id="ARBA00022559"/>
    </source>
</evidence>
<evidence type="ECO:0000256" key="11">
    <source>
        <dbReference type="ARBA" id="ARBA00023004"/>
    </source>
</evidence>
<evidence type="ECO:0000256" key="10">
    <source>
        <dbReference type="ARBA" id="ARBA00023002"/>
    </source>
</evidence>
<feature type="binding site" evidence="16">
    <location>
        <position position="192"/>
    </location>
    <ligand>
        <name>Ca(2+)</name>
        <dbReference type="ChEBI" id="CHEBI:29108"/>
        <label>2</label>
    </ligand>
</feature>
<comment type="catalytic activity">
    <reaction evidence="1 19">
        <text>2 a phenolic donor + H2O2 = 2 a phenolic radical donor + 2 H2O</text>
        <dbReference type="Rhea" id="RHEA:56136"/>
        <dbReference type="ChEBI" id="CHEBI:15377"/>
        <dbReference type="ChEBI" id="CHEBI:16240"/>
        <dbReference type="ChEBI" id="CHEBI:139520"/>
        <dbReference type="ChEBI" id="CHEBI:139521"/>
        <dbReference type="EC" id="1.11.1.7"/>
    </reaction>
</comment>
<evidence type="ECO:0000256" key="16">
    <source>
        <dbReference type="PIRSR" id="PIRSR600823-3"/>
    </source>
</evidence>
<evidence type="ECO:0000259" key="20">
    <source>
        <dbReference type="PROSITE" id="PS50873"/>
    </source>
</evidence>
<dbReference type="Proteomes" id="UP000626092">
    <property type="component" value="Unassembled WGS sequence"/>
</dbReference>
<feature type="binding site" evidence="16">
    <location>
        <position position="65"/>
    </location>
    <ligand>
        <name>Ca(2+)</name>
        <dbReference type="ChEBI" id="CHEBI:29108"/>
        <label>1</label>
    </ligand>
</feature>
<evidence type="ECO:0000256" key="17">
    <source>
        <dbReference type="PIRSR" id="PIRSR600823-4"/>
    </source>
</evidence>
<dbReference type="SUPFAM" id="SSF48113">
    <property type="entry name" value="Heme-dependent peroxidases"/>
    <property type="match status" value="1"/>
</dbReference>
<dbReference type="OrthoDB" id="2113341at2759"/>
<feature type="signal peptide" evidence="19">
    <location>
        <begin position="1"/>
        <end position="22"/>
    </location>
</feature>
<name>A0A834G9X4_RHOSS</name>
<dbReference type="InterPro" id="IPR033905">
    <property type="entry name" value="Secretory_peroxidase"/>
</dbReference>
<evidence type="ECO:0000256" key="2">
    <source>
        <dbReference type="ARBA" id="ARBA00002322"/>
    </source>
</evidence>
<dbReference type="EMBL" id="WJXA01000010">
    <property type="protein sequence ID" value="KAF7128889.1"/>
    <property type="molecule type" value="Genomic_DNA"/>
</dbReference>
<feature type="binding site" evidence="16">
    <location>
        <position position="246"/>
    </location>
    <ligand>
        <name>Ca(2+)</name>
        <dbReference type="ChEBI" id="CHEBI:29108"/>
        <label>2</label>
    </ligand>
</feature>
<dbReference type="PRINTS" id="PR00461">
    <property type="entry name" value="PLPEROXIDASE"/>
</dbReference>
<feature type="site" description="Transition state stabilizer" evidence="17">
    <location>
        <position position="60"/>
    </location>
</feature>
<dbReference type="AlphaFoldDB" id="A0A834G9X4"/>
<keyword evidence="19" id="KW-0732">Signal</keyword>
<feature type="binding site" evidence="16">
    <location>
        <position position="72"/>
    </location>
    <ligand>
        <name>Ca(2+)</name>
        <dbReference type="ChEBI" id="CHEBI:29108"/>
        <label>1</label>
    </ligand>
</feature>
<feature type="binding site" evidence="15">
    <location>
        <position position="161"/>
    </location>
    <ligand>
        <name>substrate</name>
    </ligand>
</feature>
<evidence type="ECO:0000256" key="14">
    <source>
        <dbReference type="PIRSR" id="PIRSR600823-1"/>
    </source>
</evidence>
<evidence type="ECO:0000256" key="18">
    <source>
        <dbReference type="PIRSR" id="PIRSR600823-5"/>
    </source>
</evidence>
<keyword evidence="10 19" id="KW-0560">Oxidoreductase</keyword>
<dbReference type="FunFam" id="1.10.420.10:FF:000001">
    <property type="entry name" value="Peroxidase"/>
    <property type="match status" value="1"/>
</dbReference>
<proteinExistence type="inferred from homology"/>
<dbReference type="InterPro" id="IPR010255">
    <property type="entry name" value="Haem_peroxidase_sf"/>
</dbReference>
<dbReference type="PANTHER" id="PTHR31517">
    <property type="match status" value="1"/>
</dbReference>
<dbReference type="PROSITE" id="PS00435">
    <property type="entry name" value="PEROXIDASE_1"/>
    <property type="match status" value="1"/>
</dbReference>
<feature type="binding site" evidence="16">
    <location>
        <position position="85"/>
    </location>
    <ligand>
        <name>Ca(2+)</name>
        <dbReference type="ChEBI" id="CHEBI:29108"/>
        <label>1</label>
    </ligand>
</feature>
<dbReference type="GO" id="GO:0005576">
    <property type="term" value="C:extracellular region"/>
    <property type="evidence" value="ECO:0007669"/>
    <property type="project" value="UniProtKB-SubCell"/>
</dbReference>
<dbReference type="Gene3D" id="1.10.420.10">
    <property type="entry name" value="Peroxidase, domain 2"/>
    <property type="match status" value="1"/>
</dbReference>
<keyword evidence="22" id="KW-1185">Reference proteome</keyword>
<keyword evidence="12 18" id="KW-1015">Disulfide bond</keyword>
<feature type="disulfide bond" evidence="18">
    <location>
        <begin position="198"/>
        <end position="230"/>
    </location>
</feature>
<keyword evidence="6 19" id="KW-0575">Peroxidase</keyword>
<dbReference type="FunFam" id="1.10.520.10:FF:000008">
    <property type="entry name" value="Peroxidase"/>
    <property type="match status" value="1"/>
</dbReference>
<evidence type="ECO:0000256" key="3">
    <source>
        <dbReference type="ARBA" id="ARBA00006873"/>
    </source>
</evidence>
<dbReference type="CDD" id="cd00693">
    <property type="entry name" value="secretory_peroxidase"/>
    <property type="match status" value="1"/>
</dbReference>
<keyword evidence="5 19" id="KW-0964">Secreted</keyword>
<feature type="binding site" evidence="16">
    <location>
        <position position="74"/>
    </location>
    <ligand>
        <name>Ca(2+)</name>
        <dbReference type="ChEBI" id="CHEBI:29108"/>
        <label>1</label>
    </ligand>
</feature>
<dbReference type="PROSITE" id="PS50873">
    <property type="entry name" value="PEROXIDASE_4"/>
    <property type="match status" value="1"/>
</dbReference>
<evidence type="ECO:0000256" key="7">
    <source>
        <dbReference type="ARBA" id="ARBA00022617"/>
    </source>
</evidence>
<dbReference type="InterPro" id="IPR002016">
    <property type="entry name" value="Haem_peroxidase"/>
</dbReference>
<dbReference type="GO" id="GO:0140825">
    <property type="term" value="F:lactoperoxidase activity"/>
    <property type="evidence" value="ECO:0007669"/>
    <property type="project" value="UniProtKB-EC"/>
</dbReference>
<keyword evidence="13 19" id="KW-0376">Hydrogen peroxide</keyword>
<comment type="similarity">
    <text evidence="19">Belongs to the peroxidase family. Classical plant (class III) peroxidase subfamily.</text>
</comment>
<comment type="similarity">
    <text evidence="3">Belongs to the peroxidase family. Ascorbate peroxidase subfamily.</text>
</comment>
<evidence type="ECO:0000313" key="22">
    <source>
        <dbReference type="Proteomes" id="UP000626092"/>
    </source>
</evidence>
<feature type="binding site" evidence="16">
    <location>
        <position position="243"/>
    </location>
    <ligand>
        <name>Ca(2+)</name>
        <dbReference type="ChEBI" id="CHEBI:29108"/>
        <label>2</label>
    </ligand>
</feature>
<feature type="chain" id="PRO_5033106148" description="Peroxidase" evidence="19">
    <location>
        <begin position="23"/>
        <end position="324"/>
    </location>
</feature>
<evidence type="ECO:0000256" key="19">
    <source>
        <dbReference type="RuleBase" id="RU362060"/>
    </source>
</evidence>
<evidence type="ECO:0000256" key="5">
    <source>
        <dbReference type="ARBA" id="ARBA00022525"/>
    </source>
</evidence>
<feature type="active site" description="Proton acceptor" evidence="14">
    <location>
        <position position="64"/>
    </location>
</feature>
<feature type="domain" description="Plant heme peroxidase family profile" evidence="20">
    <location>
        <begin position="23"/>
        <end position="323"/>
    </location>
</feature>